<dbReference type="InterPro" id="IPR032675">
    <property type="entry name" value="LRR_dom_sf"/>
</dbReference>
<evidence type="ECO:0000256" key="4">
    <source>
        <dbReference type="ARBA" id="ARBA00022692"/>
    </source>
</evidence>
<keyword evidence="2" id="KW-1003">Cell membrane</keyword>
<reference evidence="17 18" key="1">
    <citation type="submission" date="2018-11" db="EMBL/GenBank/DDBJ databases">
        <authorList>
            <person name="Lopez-Roques C."/>
            <person name="Donnadieu C."/>
            <person name="Bouchez O."/>
            <person name="Klopp C."/>
            <person name="Cabau C."/>
            <person name="Zahm M."/>
        </authorList>
    </citation>
    <scope>NUCLEOTIDE SEQUENCE [LARGE SCALE GENOMIC DNA]</scope>
    <source>
        <strain evidence="17">RS831</strain>
        <tissue evidence="17">Whole body</tissue>
    </source>
</reference>
<dbReference type="PRINTS" id="PR00373">
    <property type="entry name" value="GLYCHORMONER"/>
</dbReference>
<evidence type="ECO:0000256" key="2">
    <source>
        <dbReference type="ARBA" id="ARBA00022475"/>
    </source>
</evidence>
<dbReference type="SMART" id="SM00364">
    <property type="entry name" value="LRR_BAC"/>
    <property type="match status" value="5"/>
</dbReference>
<feature type="region of interest" description="Disordered" evidence="13">
    <location>
        <begin position="818"/>
        <end position="844"/>
    </location>
</feature>
<dbReference type="GO" id="GO:0009755">
    <property type="term" value="P:hormone-mediated signaling pathway"/>
    <property type="evidence" value="ECO:0007669"/>
    <property type="project" value="TreeGrafter"/>
</dbReference>
<keyword evidence="3" id="KW-0433">Leucine-rich repeat</keyword>
<feature type="transmembrane region" description="Helical" evidence="14">
    <location>
        <begin position="531"/>
        <end position="556"/>
    </location>
</feature>
<evidence type="ECO:0000256" key="15">
    <source>
        <dbReference type="SAM" id="SignalP"/>
    </source>
</evidence>
<dbReference type="InterPro" id="IPR003591">
    <property type="entry name" value="Leu-rich_rpt_typical-subtyp"/>
</dbReference>
<keyword evidence="9 14" id="KW-0472">Membrane</keyword>
<evidence type="ECO:0000256" key="6">
    <source>
        <dbReference type="ARBA" id="ARBA00022737"/>
    </source>
</evidence>
<dbReference type="SMART" id="SM00365">
    <property type="entry name" value="LRR_SD22"/>
    <property type="match status" value="5"/>
</dbReference>
<dbReference type="Pfam" id="PF00001">
    <property type="entry name" value="7tm_1"/>
    <property type="match status" value="1"/>
</dbReference>
<keyword evidence="10" id="KW-0675">Receptor</keyword>
<dbReference type="GO" id="GO:0007189">
    <property type="term" value="P:adenylate cyclase-activating G protein-coupled receptor signaling pathway"/>
    <property type="evidence" value="ECO:0007669"/>
    <property type="project" value="TreeGrafter"/>
</dbReference>
<evidence type="ECO:0000259" key="16">
    <source>
        <dbReference type="PROSITE" id="PS50262"/>
    </source>
</evidence>
<dbReference type="SUPFAM" id="SSF52058">
    <property type="entry name" value="L domain-like"/>
    <property type="match status" value="2"/>
</dbReference>
<comment type="subcellular location">
    <subcellularLocation>
        <location evidence="1">Cell membrane</location>
        <topology evidence="1">Multi-pass membrane protein</topology>
    </subcellularLocation>
</comment>
<dbReference type="PANTHER" id="PTHR24372:SF71">
    <property type="entry name" value="LEUCINE-RICH REPEAT-CONTAINING G-PROTEIN COUPLED RECEPTOR 5"/>
    <property type="match status" value="1"/>
</dbReference>
<feature type="transmembrane region" description="Helical" evidence="14">
    <location>
        <begin position="568"/>
        <end position="589"/>
    </location>
</feature>
<evidence type="ECO:0000256" key="11">
    <source>
        <dbReference type="ARBA" id="ARBA00023180"/>
    </source>
</evidence>
<evidence type="ECO:0000313" key="18">
    <source>
        <dbReference type="Proteomes" id="UP000283210"/>
    </source>
</evidence>
<evidence type="ECO:0000256" key="12">
    <source>
        <dbReference type="ARBA" id="ARBA00023224"/>
    </source>
</evidence>
<feature type="transmembrane region" description="Helical" evidence="14">
    <location>
        <begin position="741"/>
        <end position="764"/>
    </location>
</feature>
<dbReference type="EMBL" id="CM012459">
    <property type="protein sequence ID" value="RVE56591.1"/>
    <property type="molecule type" value="Genomic_DNA"/>
</dbReference>
<evidence type="ECO:0000256" key="10">
    <source>
        <dbReference type="ARBA" id="ARBA00023170"/>
    </source>
</evidence>
<dbReference type="OrthoDB" id="1883493at2759"/>
<dbReference type="Proteomes" id="UP000283210">
    <property type="component" value="Chromosome 23"/>
</dbReference>
<reference evidence="17 18" key="2">
    <citation type="submission" date="2019-01" db="EMBL/GenBank/DDBJ databases">
        <title>A chromosome length genome reference of the Java medaka (oryzias javanicus).</title>
        <authorList>
            <person name="Herpin A."/>
            <person name="Takehana Y."/>
            <person name="Naruse K."/>
            <person name="Ansai S."/>
            <person name="Kawaguchi M."/>
        </authorList>
    </citation>
    <scope>NUCLEOTIDE SEQUENCE [LARGE SCALE GENOMIC DNA]</scope>
    <source>
        <strain evidence="17">RS831</strain>
        <tissue evidence="17">Whole body</tissue>
    </source>
</reference>
<dbReference type="GO" id="GO:0005886">
    <property type="term" value="C:plasma membrane"/>
    <property type="evidence" value="ECO:0007669"/>
    <property type="project" value="UniProtKB-SubCell"/>
</dbReference>
<feature type="chain" id="PRO_5018778282" description="G-protein coupled receptors family 1 profile domain-containing protein" evidence="15">
    <location>
        <begin position="26"/>
        <end position="868"/>
    </location>
</feature>
<dbReference type="FunFam" id="3.80.10.10:FF:001438">
    <property type="entry name" value="Uncharacterized protein"/>
    <property type="match status" value="1"/>
</dbReference>
<feature type="transmembrane region" description="Helical" evidence="14">
    <location>
        <begin position="609"/>
        <end position="632"/>
    </location>
</feature>
<dbReference type="PROSITE" id="PS50262">
    <property type="entry name" value="G_PROTEIN_RECEP_F1_2"/>
    <property type="match status" value="1"/>
</dbReference>
<accession>A0A3S2MCS9</accession>
<dbReference type="PROSITE" id="PS51450">
    <property type="entry name" value="LRR"/>
    <property type="match status" value="6"/>
</dbReference>
<proteinExistence type="predicted"/>
<dbReference type="Pfam" id="PF13855">
    <property type="entry name" value="LRR_8"/>
    <property type="match status" value="5"/>
</dbReference>
<dbReference type="InterPro" id="IPR017452">
    <property type="entry name" value="GPCR_Rhodpsn_7TM"/>
</dbReference>
<dbReference type="AlphaFoldDB" id="A0A3S2MCS9"/>
<evidence type="ECO:0000256" key="14">
    <source>
        <dbReference type="SAM" id="Phobius"/>
    </source>
</evidence>
<evidence type="ECO:0000256" key="9">
    <source>
        <dbReference type="ARBA" id="ARBA00023136"/>
    </source>
</evidence>
<keyword evidence="8" id="KW-0297">G-protein coupled receptor</keyword>
<evidence type="ECO:0000256" key="7">
    <source>
        <dbReference type="ARBA" id="ARBA00022989"/>
    </source>
</evidence>
<name>A0A3S2MCS9_ORYJA</name>
<keyword evidence="6" id="KW-0677">Repeat</keyword>
<keyword evidence="12" id="KW-0807">Transducer</keyword>
<dbReference type="InterPro" id="IPR002131">
    <property type="entry name" value="Gphrmn_rcpt_fam"/>
</dbReference>
<dbReference type="Gene3D" id="3.80.10.10">
    <property type="entry name" value="Ribonuclease Inhibitor"/>
    <property type="match status" value="1"/>
</dbReference>
<protein>
    <recommendedName>
        <fullName evidence="16">G-protein coupled receptors family 1 profile domain-containing protein</fullName>
    </recommendedName>
</protein>
<dbReference type="PRINTS" id="PR00019">
    <property type="entry name" value="LEURICHRPT"/>
</dbReference>
<evidence type="ECO:0000256" key="13">
    <source>
        <dbReference type="SAM" id="MobiDB-lite"/>
    </source>
</evidence>
<dbReference type="SUPFAM" id="SSF81321">
    <property type="entry name" value="Family A G protein-coupled receptor-like"/>
    <property type="match status" value="1"/>
</dbReference>
<keyword evidence="4 14" id="KW-0812">Transmembrane</keyword>
<gene>
    <name evidence="17" type="ORF">OJAV_G00222780</name>
</gene>
<keyword evidence="7 14" id="KW-1133">Transmembrane helix</keyword>
<dbReference type="GO" id="GO:0016500">
    <property type="term" value="F:protein-hormone receptor activity"/>
    <property type="evidence" value="ECO:0007669"/>
    <property type="project" value="InterPro"/>
</dbReference>
<keyword evidence="18" id="KW-1185">Reference proteome</keyword>
<dbReference type="SMART" id="SM00369">
    <property type="entry name" value="LRR_TYP"/>
    <property type="match status" value="13"/>
</dbReference>
<sequence>MFAEGAQRSPVKCLGFVLFLLSDLSMNNMTLISAGSLSNLHFLQELQFWDRKTLLDSTTSLGTSGEDQETRRLAGNDLTFIPKGAFSGLYNLKVLMLQNNQLRSVPAEAFNNLHNLQSLRLDANHISSVPPGSFSGLRSLRHLWLDDNALTEVPAAALSELPALQAMTLALNHISRVPDHAFSALGRLVVLHLNNNRIVSMGTNCFHGLHSLETLDLNYNQLVEFPSAIRSLKHLKELGFHSNNIQSIPEHAFIGNPSLTTILFYDNPIQSVGRTAFQNLPELRTLSLNGAAELQEFPDLTGTRSLESLTITGARIPSLPASVCEQLPNLQLLDLSYNQIQTLPSFSACESLQKLDLHHNEVEELEENTFTGLTALRFLDLSWNRLASVRPNSFSALPALNKLDLSSNQLSSLPLGGLQALTHLRLAGNGQLMALIQREELPRVRWVELPYAFQCCAFTSCERRGGGGVSWEREESAEPAGRDAAVPFSQAEPDWEDFLVELEDEPKPQHAVHCSPTPGPLRPCRHLLGSWMIRGGVWLIAAVSLISNSLVLLAVFFSPASLVTPTKLLIGLLALVNGMMGVWSGWLAAVDAWTYGSFWRFGARWESSFLCPLSSFLCVFASQTGLFLLTVAALERCLASGVRGGGRSGATPLWIRLSVCLSFLLGVATTLPPLVGGGSSTSFCLPLPSPSSSSSVAFSVSLVLFDSLCFLLMTLAFTRFYCQSAKAGPPCDEEAALTRHLAWLLFSDCLLYLPVAFLSFSSLLRLPAVGPEAAKALLLLVAPLPACVNPLLYLLFTPLAREELTALAKRARGGAAPAGLQRRTSARGSALDSDYDEDAEKQSCDSTQVLVEHLKEEESGGGGGGLHH</sequence>
<dbReference type="PANTHER" id="PTHR24372">
    <property type="entry name" value="GLYCOPROTEIN HORMONE RECEPTOR"/>
    <property type="match status" value="1"/>
</dbReference>
<dbReference type="InterPro" id="IPR001611">
    <property type="entry name" value="Leu-rich_rpt"/>
</dbReference>
<dbReference type="Gene3D" id="1.20.1070.10">
    <property type="entry name" value="Rhodopsin 7-helix transmembrane proteins"/>
    <property type="match status" value="1"/>
</dbReference>
<dbReference type="InterPro" id="IPR000276">
    <property type="entry name" value="GPCR_Rhodpsn"/>
</dbReference>
<dbReference type="GO" id="GO:0008528">
    <property type="term" value="F:G protein-coupled peptide receptor activity"/>
    <property type="evidence" value="ECO:0007669"/>
    <property type="project" value="TreeGrafter"/>
</dbReference>
<feature type="transmembrane region" description="Helical" evidence="14">
    <location>
        <begin position="695"/>
        <end position="720"/>
    </location>
</feature>
<feature type="domain" description="G-protein coupled receptors family 1 profile" evidence="16">
    <location>
        <begin position="547"/>
        <end position="793"/>
    </location>
</feature>
<dbReference type="FunFam" id="3.80.10.10:FF:001164">
    <property type="entry name" value="GH01279p"/>
    <property type="match status" value="1"/>
</dbReference>
<evidence type="ECO:0000256" key="1">
    <source>
        <dbReference type="ARBA" id="ARBA00004651"/>
    </source>
</evidence>
<keyword evidence="11" id="KW-0325">Glycoprotein</keyword>
<keyword evidence="5 15" id="KW-0732">Signal</keyword>
<feature type="signal peptide" evidence="15">
    <location>
        <begin position="1"/>
        <end position="25"/>
    </location>
</feature>
<evidence type="ECO:0000313" key="17">
    <source>
        <dbReference type="EMBL" id="RVE56591.1"/>
    </source>
</evidence>
<evidence type="ECO:0000256" key="8">
    <source>
        <dbReference type="ARBA" id="ARBA00023040"/>
    </source>
</evidence>
<evidence type="ECO:0000256" key="5">
    <source>
        <dbReference type="ARBA" id="ARBA00022729"/>
    </source>
</evidence>
<organism evidence="17 18">
    <name type="scientific">Oryzias javanicus</name>
    <name type="common">Javanese ricefish</name>
    <name type="synonym">Aplocheilus javanicus</name>
    <dbReference type="NCBI Taxonomy" id="123683"/>
    <lineage>
        <taxon>Eukaryota</taxon>
        <taxon>Metazoa</taxon>
        <taxon>Chordata</taxon>
        <taxon>Craniata</taxon>
        <taxon>Vertebrata</taxon>
        <taxon>Euteleostomi</taxon>
        <taxon>Actinopterygii</taxon>
        <taxon>Neopterygii</taxon>
        <taxon>Teleostei</taxon>
        <taxon>Neoteleostei</taxon>
        <taxon>Acanthomorphata</taxon>
        <taxon>Ovalentaria</taxon>
        <taxon>Atherinomorphae</taxon>
        <taxon>Beloniformes</taxon>
        <taxon>Adrianichthyidae</taxon>
        <taxon>Oryziinae</taxon>
        <taxon>Oryzias</taxon>
    </lineage>
</organism>
<feature type="transmembrane region" description="Helical" evidence="14">
    <location>
        <begin position="653"/>
        <end position="675"/>
    </location>
</feature>
<evidence type="ECO:0000256" key="3">
    <source>
        <dbReference type="ARBA" id="ARBA00022614"/>
    </source>
</evidence>
<feature type="transmembrane region" description="Helical" evidence="14">
    <location>
        <begin position="776"/>
        <end position="796"/>
    </location>
</feature>